<organism evidence="9 10">
    <name type="scientific">Discina gigas</name>
    <dbReference type="NCBI Taxonomy" id="1032678"/>
    <lineage>
        <taxon>Eukaryota</taxon>
        <taxon>Fungi</taxon>
        <taxon>Dikarya</taxon>
        <taxon>Ascomycota</taxon>
        <taxon>Pezizomycotina</taxon>
        <taxon>Pezizomycetes</taxon>
        <taxon>Pezizales</taxon>
        <taxon>Discinaceae</taxon>
        <taxon>Discina</taxon>
    </lineage>
</organism>
<dbReference type="Proteomes" id="UP001447188">
    <property type="component" value="Unassembled WGS sequence"/>
</dbReference>
<dbReference type="EC" id="3.2.1.8" evidence="6"/>
<dbReference type="SUPFAM" id="SSF51445">
    <property type="entry name" value="(Trans)glycosidases"/>
    <property type="match status" value="1"/>
</dbReference>
<evidence type="ECO:0000256" key="3">
    <source>
        <dbReference type="ARBA" id="ARBA00023277"/>
    </source>
</evidence>
<dbReference type="PRINTS" id="PR00134">
    <property type="entry name" value="GLHYDRLASE10"/>
</dbReference>
<dbReference type="EMBL" id="JBBBZM010000272">
    <property type="protein sequence ID" value="KAL0631274.1"/>
    <property type="molecule type" value="Genomic_DNA"/>
</dbReference>
<keyword evidence="4 6" id="KW-0326">Glycosidase</keyword>
<name>A0ABR3G5Q2_9PEZI</name>
<comment type="similarity">
    <text evidence="1 6">Belongs to the glycosyl hydrolase 10 (cellulase F) family.</text>
</comment>
<feature type="domain" description="GH10" evidence="8">
    <location>
        <begin position="35"/>
        <end position="327"/>
    </location>
</feature>
<evidence type="ECO:0000256" key="7">
    <source>
        <dbReference type="SAM" id="SignalP"/>
    </source>
</evidence>
<dbReference type="PROSITE" id="PS51760">
    <property type="entry name" value="GH10_2"/>
    <property type="match status" value="1"/>
</dbReference>
<keyword evidence="7" id="KW-0732">Signal</keyword>
<protein>
    <recommendedName>
        <fullName evidence="6">Beta-xylanase</fullName>
        <ecNumber evidence="6">3.2.1.8</ecNumber>
    </recommendedName>
</protein>
<dbReference type="PANTHER" id="PTHR31490:SF76">
    <property type="entry name" value="ENDO-1,4-BETA-XYLANASE C"/>
    <property type="match status" value="1"/>
</dbReference>
<comment type="catalytic activity">
    <reaction evidence="6">
        <text>Endohydrolysis of (1-&gt;4)-beta-D-xylosidic linkages in xylans.</text>
        <dbReference type="EC" id="3.2.1.8"/>
    </reaction>
</comment>
<keyword evidence="3 6" id="KW-0119">Carbohydrate metabolism</keyword>
<reference evidence="9 10" key="1">
    <citation type="submission" date="2024-02" db="EMBL/GenBank/DDBJ databases">
        <title>Discinaceae phylogenomics.</title>
        <authorList>
            <person name="Dirks A.C."/>
            <person name="James T.Y."/>
        </authorList>
    </citation>
    <scope>NUCLEOTIDE SEQUENCE [LARGE SCALE GENOMIC DNA]</scope>
    <source>
        <strain evidence="9 10">ACD0624</strain>
    </source>
</reference>
<evidence type="ECO:0000256" key="5">
    <source>
        <dbReference type="ARBA" id="ARBA00023326"/>
    </source>
</evidence>
<evidence type="ECO:0000256" key="4">
    <source>
        <dbReference type="ARBA" id="ARBA00023295"/>
    </source>
</evidence>
<keyword evidence="5 6" id="KW-0624">Polysaccharide degradation</keyword>
<evidence type="ECO:0000256" key="6">
    <source>
        <dbReference type="RuleBase" id="RU361174"/>
    </source>
</evidence>
<dbReference type="Gene3D" id="3.20.20.80">
    <property type="entry name" value="Glycosidases"/>
    <property type="match status" value="1"/>
</dbReference>
<evidence type="ECO:0000259" key="8">
    <source>
        <dbReference type="PROSITE" id="PS51760"/>
    </source>
</evidence>
<feature type="chain" id="PRO_5045085273" description="Beta-xylanase" evidence="7">
    <location>
        <begin position="19"/>
        <end position="329"/>
    </location>
</feature>
<dbReference type="InterPro" id="IPR001000">
    <property type="entry name" value="GH10_dom"/>
</dbReference>
<feature type="signal peptide" evidence="7">
    <location>
        <begin position="1"/>
        <end position="18"/>
    </location>
</feature>
<dbReference type="PANTHER" id="PTHR31490">
    <property type="entry name" value="GLYCOSYL HYDROLASE"/>
    <property type="match status" value="1"/>
</dbReference>
<sequence length="329" mass="35776">MKSISILAILLAPTAVFGLLDAKFKAKGRRYYGAIADPNTLSNTQVQTLLKTEFGAITPENSLKWDATEPSRGSFNFGNGDQTVNFATSNGRLVRGHTLVWHSQLPGWVSSITDKATLTTVLQNHVTTLVSRYRGKIYAWDVVNEIFDDSGNFRQSVFYKVLGETFVDIAFKAARAADPAAKLYINDYNLDGPGNKIDQLLALVNRLKSRGIPIDGIGSQAHLILGQVGGVQAQLVRLGATGLEVALTELDIRIPKDVTSAKLSQQQNDYATVTRACLAVSNCVGITVWGVSDRNSWVDSTFPTYDSPLLFDDNFAKKPAYNGVDGALN</sequence>
<evidence type="ECO:0000313" key="10">
    <source>
        <dbReference type="Proteomes" id="UP001447188"/>
    </source>
</evidence>
<evidence type="ECO:0000256" key="1">
    <source>
        <dbReference type="ARBA" id="ARBA00007495"/>
    </source>
</evidence>
<dbReference type="SMART" id="SM00633">
    <property type="entry name" value="Glyco_10"/>
    <property type="match status" value="1"/>
</dbReference>
<comment type="caution">
    <text evidence="9">The sequence shown here is derived from an EMBL/GenBank/DDBJ whole genome shotgun (WGS) entry which is preliminary data.</text>
</comment>
<dbReference type="Pfam" id="PF00331">
    <property type="entry name" value="Glyco_hydro_10"/>
    <property type="match status" value="1"/>
</dbReference>
<evidence type="ECO:0000256" key="2">
    <source>
        <dbReference type="ARBA" id="ARBA00022801"/>
    </source>
</evidence>
<accession>A0ABR3G5Q2</accession>
<evidence type="ECO:0000313" key="9">
    <source>
        <dbReference type="EMBL" id="KAL0631274.1"/>
    </source>
</evidence>
<keyword evidence="10" id="KW-1185">Reference proteome</keyword>
<gene>
    <name evidence="9" type="ORF">Q9L58_009873</name>
</gene>
<dbReference type="InterPro" id="IPR044846">
    <property type="entry name" value="GH10"/>
</dbReference>
<keyword evidence="2 6" id="KW-0378">Hydrolase</keyword>
<dbReference type="InterPro" id="IPR017853">
    <property type="entry name" value="GH"/>
</dbReference>
<proteinExistence type="inferred from homology"/>